<keyword evidence="2" id="KW-0378">Hydrolase</keyword>
<gene>
    <name evidence="2" type="ORF">JFQ69_14245</name>
</gene>
<name>A0ABS0W9V3_9GAMM</name>
<dbReference type="GO" id="GO:0016787">
    <property type="term" value="F:hydrolase activity"/>
    <property type="evidence" value="ECO:0007669"/>
    <property type="project" value="UniProtKB-KW"/>
</dbReference>
<accession>A0ABS0W9V3</accession>
<evidence type="ECO:0000259" key="1">
    <source>
        <dbReference type="Pfam" id="PF13524"/>
    </source>
</evidence>
<organism evidence="2 3">
    <name type="scientific">Proteus penneri</name>
    <dbReference type="NCBI Taxonomy" id="102862"/>
    <lineage>
        <taxon>Bacteria</taxon>
        <taxon>Pseudomonadati</taxon>
        <taxon>Pseudomonadota</taxon>
        <taxon>Gammaproteobacteria</taxon>
        <taxon>Enterobacterales</taxon>
        <taxon>Morganellaceae</taxon>
        <taxon>Proteus</taxon>
    </lineage>
</organism>
<evidence type="ECO:0000313" key="2">
    <source>
        <dbReference type="EMBL" id="MBJ2118819.1"/>
    </source>
</evidence>
<dbReference type="RefSeq" id="WP_161670735.1">
    <property type="nucleotide sequence ID" value="NZ_JAEKCB010000007.1"/>
</dbReference>
<dbReference type="SUPFAM" id="SSF53756">
    <property type="entry name" value="UDP-Glycosyltransferase/glycogen phosphorylase"/>
    <property type="match status" value="1"/>
</dbReference>
<dbReference type="Proteomes" id="UP000619976">
    <property type="component" value="Unassembled WGS sequence"/>
</dbReference>
<reference evidence="2 3" key="1">
    <citation type="submission" date="2020-12" db="EMBL/GenBank/DDBJ databases">
        <title>Enhanced detection system for hospital associated transmission using whole genome sequencing surveillance.</title>
        <authorList>
            <person name="Harrison L.H."/>
            <person name="Van Tyne D."/>
            <person name="Marsh J.W."/>
            <person name="Griffith M.P."/>
            <person name="Snyder D.J."/>
            <person name="Cooper V.S."/>
            <person name="Mustapha M."/>
        </authorList>
    </citation>
    <scope>NUCLEOTIDE SEQUENCE [LARGE SCALE GENOMIC DNA]</scope>
    <source>
        <strain evidence="2 3">PR00195</strain>
    </source>
</reference>
<feature type="domain" description="Spore protein YkvP/CgeB glycosyl transferase-like" evidence="1">
    <location>
        <begin position="172"/>
        <end position="275"/>
    </location>
</feature>
<keyword evidence="3" id="KW-1185">Reference proteome</keyword>
<dbReference type="EMBL" id="JAEKCB010000007">
    <property type="protein sequence ID" value="MBJ2118819.1"/>
    <property type="molecule type" value="Genomic_DNA"/>
</dbReference>
<proteinExistence type="predicted"/>
<dbReference type="InterPro" id="IPR055259">
    <property type="entry name" value="YkvP/CgeB_Glyco_trans-like"/>
</dbReference>
<sequence length="305" mass="36097">MIDNLILGTEYHSNIVFQELKNKEKCKCIPLINKKNKLLAIFFSLFSKKISFIYIPIDNHKFMNIFIPLITLLNKKINMFWIGTDVLNVSKNKNKKLINYIKNKKNINHYTECDWLKNELSLKDIKANTGPYITYSSLFKDSFSEKTSAKQLKKITVLSYAREYRENFYGLNIIKELAKKRPDLEFRILGLNGESELNNLKYLGWINKNQMKENYNESHIFLRIAEHDGLSYSVLEAMYNGLYTIFNYEYPETFFCNRDIDSIIQKLDYLVKIIEQSPFNIDSHNYIKNNFVIHNQSEINILKTL</sequence>
<dbReference type="Pfam" id="PF13524">
    <property type="entry name" value="Glyco_trans_1_2"/>
    <property type="match status" value="1"/>
</dbReference>
<comment type="caution">
    <text evidence="2">The sequence shown here is derived from an EMBL/GenBank/DDBJ whole genome shotgun (WGS) entry which is preliminary data.</text>
</comment>
<protein>
    <submittedName>
        <fullName evidence="2">Glycosyl hydrolase family 1</fullName>
    </submittedName>
</protein>
<evidence type="ECO:0000313" key="3">
    <source>
        <dbReference type="Proteomes" id="UP000619976"/>
    </source>
</evidence>
<dbReference type="Gene3D" id="3.40.50.2000">
    <property type="entry name" value="Glycogen Phosphorylase B"/>
    <property type="match status" value="1"/>
</dbReference>